<evidence type="ECO:0000256" key="6">
    <source>
        <dbReference type="ARBA" id="ARBA00022989"/>
    </source>
</evidence>
<evidence type="ECO:0000256" key="2">
    <source>
        <dbReference type="ARBA" id="ARBA00022448"/>
    </source>
</evidence>
<comment type="caution">
    <text evidence="11">The sequence shown here is derived from an EMBL/GenBank/DDBJ whole genome shotgun (WGS) entry which is preliminary data.</text>
</comment>
<evidence type="ECO:0000256" key="7">
    <source>
        <dbReference type="ARBA" id="ARBA00023136"/>
    </source>
</evidence>
<sequence length="176" mass="18601">MSHDDKGEGAQDAPSLPKGFLTWPGRLGGIVASALVLAVLALVVYAILQRYFLDTPLKWGDELSGYLLVALVMLGAAETLRHGEHIAIDLVTGKVGPTLKRLLAVIANLAVIGFAVVLGLSAWESISFAYDFGSYSPGYLEVATWIPQLPMLIGAGLLILLALALLIRHIAGKDAA</sequence>
<dbReference type="RefSeq" id="WP_264602670.1">
    <property type="nucleotide sequence ID" value="NZ_JAOQNS010000010.1"/>
</dbReference>
<feature type="transmembrane region" description="Helical" evidence="9">
    <location>
        <begin position="143"/>
        <end position="167"/>
    </location>
</feature>
<comment type="similarity">
    <text evidence="8 9">Belongs to the TRAP transporter small permease family.</text>
</comment>
<dbReference type="InterPro" id="IPR055348">
    <property type="entry name" value="DctQ"/>
</dbReference>
<evidence type="ECO:0000256" key="8">
    <source>
        <dbReference type="ARBA" id="ARBA00038436"/>
    </source>
</evidence>
<evidence type="ECO:0000256" key="1">
    <source>
        <dbReference type="ARBA" id="ARBA00004429"/>
    </source>
</evidence>
<evidence type="ECO:0000256" key="9">
    <source>
        <dbReference type="RuleBase" id="RU369079"/>
    </source>
</evidence>
<keyword evidence="6 9" id="KW-1133">Transmembrane helix</keyword>
<accession>A0ABT3HFA5</accession>
<dbReference type="EMBL" id="JAOQNS010000010">
    <property type="protein sequence ID" value="MCW2309081.1"/>
    <property type="molecule type" value="Genomic_DNA"/>
</dbReference>
<dbReference type="PANTHER" id="PTHR35011:SF10">
    <property type="entry name" value="TRAP TRANSPORTER SMALL PERMEASE PROTEIN"/>
    <property type="match status" value="1"/>
</dbReference>
<comment type="function">
    <text evidence="9">Part of the tripartite ATP-independent periplasmic (TRAP) transport system.</text>
</comment>
<evidence type="ECO:0000313" key="12">
    <source>
        <dbReference type="Proteomes" id="UP001209755"/>
    </source>
</evidence>
<keyword evidence="4 9" id="KW-0997">Cell inner membrane</keyword>
<keyword evidence="12" id="KW-1185">Reference proteome</keyword>
<organism evidence="11 12">
    <name type="scientific">Rhodobium gokarnense</name>
    <dbReference type="NCBI Taxonomy" id="364296"/>
    <lineage>
        <taxon>Bacteria</taxon>
        <taxon>Pseudomonadati</taxon>
        <taxon>Pseudomonadota</taxon>
        <taxon>Alphaproteobacteria</taxon>
        <taxon>Hyphomicrobiales</taxon>
        <taxon>Rhodobiaceae</taxon>
        <taxon>Rhodobium</taxon>
    </lineage>
</organism>
<reference evidence="12" key="1">
    <citation type="submission" date="2023-07" db="EMBL/GenBank/DDBJ databases">
        <title>Genome sequencing of Purple Non-Sulfur Bacteria from various extreme environments.</title>
        <authorList>
            <person name="Mayer M."/>
        </authorList>
    </citation>
    <scope>NUCLEOTIDE SEQUENCE [LARGE SCALE GENOMIC DNA]</scope>
    <source>
        <strain evidence="12">DSM 17935</strain>
    </source>
</reference>
<comment type="subcellular location">
    <subcellularLocation>
        <location evidence="1 9">Cell inner membrane</location>
        <topology evidence="1 9">Multi-pass membrane protein</topology>
    </subcellularLocation>
</comment>
<keyword evidence="3" id="KW-1003">Cell membrane</keyword>
<comment type="caution">
    <text evidence="9">Lacks conserved residue(s) required for the propagation of feature annotation.</text>
</comment>
<name>A0ABT3HFA5_9HYPH</name>
<dbReference type="Proteomes" id="UP001209755">
    <property type="component" value="Unassembled WGS sequence"/>
</dbReference>
<dbReference type="InterPro" id="IPR007387">
    <property type="entry name" value="TRAP_DctQ"/>
</dbReference>
<feature type="transmembrane region" description="Helical" evidence="9">
    <location>
        <begin position="27"/>
        <end position="48"/>
    </location>
</feature>
<keyword evidence="2 9" id="KW-0813">Transport</keyword>
<evidence type="ECO:0000256" key="4">
    <source>
        <dbReference type="ARBA" id="ARBA00022519"/>
    </source>
</evidence>
<proteinExistence type="inferred from homology"/>
<keyword evidence="5 9" id="KW-0812">Transmembrane</keyword>
<protein>
    <recommendedName>
        <fullName evidence="9">TRAP transporter small permease protein</fullName>
    </recommendedName>
</protein>
<feature type="domain" description="Tripartite ATP-independent periplasmic transporters DctQ component" evidence="10">
    <location>
        <begin position="40"/>
        <end position="170"/>
    </location>
</feature>
<evidence type="ECO:0000259" key="10">
    <source>
        <dbReference type="Pfam" id="PF04290"/>
    </source>
</evidence>
<evidence type="ECO:0000313" key="11">
    <source>
        <dbReference type="EMBL" id="MCW2309081.1"/>
    </source>
</evidence>
<feature type="transmembrane region" description="Helical" evidence="9">
    <location>
        <begin position="102"/>
        <end position="123"/>
    </location>
</feature>
<keyword evidence="7 9" id="KW-0472">Membrane</keyword>
<evidence type="ECO:0000256" key="5">
    <source>
        <dbReference type="ARBA" id="ARBA00022692"/>
    </source>
</evidence>
<dbReference type="PANTHER" id="PTHR35011">
    <property type="entry name" value="2,3-DIKETO-L-GULONATE TRAP TRANSPORTER SMALL PERMEASE PROTEIN YIAM"/>
    <property type="match status" value="1"/>
</dbReference>
<dbReference type="Pfam" id="PF04290">
    <property type="entry name" value="DctQ"/>
    <property type="match status" value="1"/>
</dbReference>
<evidence type="ECO:0000256" key="3">
    <source>
        <dbReference type="ARBA" id="ARBA00022475"/>
    </source>
</evidence>
<comment type="subunit">
    <text evidence="9">The complex comprises the extracytoplasmic solute receptor protein and the two transmembrane proteins.</text>
</comment>
<gene>
    <name evidence="11" type="ORF">M2319_003432</name>
</gene>